<evidence type="ECO:0000313" key="2">
    <source>
        <dbReference type="Proteomes" id="UP000195611"/>
    </source>
</evidence>
<sequence length="59" mass="6253">MLKSGHLTGGEIGAHCDVVGEAKYLEVAGSFFSPSYNLVTIFLAESLKVTDSKSGAYKK</sequence>
<organism evidence="1 2">
    <name type="scientific">Marinilactibacillus psychrotolerans 42ea</name>
    <dbReference type="NCBI Taxonomy" id="1255609"/>
    <lineage>
        <taxon>Bacteria</taxon>
        <taxon>Bacillati</taxon>
        <taxon>Bacillota</taxon>
        <taxon>Bacilli</taxon>
        <taxon>Lactobacillales</taxon>
        <taxon>Carnobacteriaceae</taxon>
        <taxon>Marinilactibacillus</taxon>
    </lineage>
</organism>
<dbReference type="Proteomes" id="UP000195611">
    <property type="component" value="Unassembled WGS sequence"/>
</dbReference>
<reference evidence="1 2" key="1">
    <citation type="submission" date="2017-02" db="EMBL/GenBank/DDBJ databases">
        <authorList>
            <person name="Peterson S.W."/>
        </authorList>
    </citation>
    <scope>NUCLEOTIDE SEQUENCE [LARGE SCALE GENOMIC DNA]</scope>
    <source>
        <strain evidence="1 2">42ea</strain>
    </source>
</reference>
<dbReference type="RefSeq" id="WP_087057219.1">
    <property type="nucleotide sequence ID" value="NZ_FUKW01000035.1"/>
</dbReference>
<accession>A0A1R4IQN9</accession>
<dbReference type="EMBL" id="FUKW01000035">
    <property type="protein sequence ID" value="SJN22156.1"/>
    <property type="molecule type" value="Genomic_DNA"/>
</dbReference>
<dbReference type="AlphaFoldDB" id="A0A1R4IQN9"/>
<proteinExistence type="predicted"/>
<name>A0A1R4IQN9_9LACT</name>
<gene>
    <name evidence="1" type="ORF">FM115_02190</name>
</gene>
<protein>
    <submittedName>
        <fullName evidence="1">Uncharacterized protein</fullName>
    </submittedName>
</protein>
<evidence type="ECO:0000313" key="1">
    <source>
        <dbReference type="EMBL" id="SJN22156.1"/>
    </source>
</evidence>